<comment type="similarity">
    <text evidence="1">Belongs to the polysaccharide synthase family.</text>
</comment>
<comment type="caution">
    <text evidence="3">The sequence shown here is derived from an EMBL/GenBank/DDBJ whole genome shotgun (WGS) entry which is preliminary data.</text>
</comment>
<evidence type="ECO:0000313" key="3">
    <source>
        <dbReference type="EMBL" id="MBR1368136.1"/>
    </source>
</evidence>
<dbReference type="InterPro" id="IPR003869">
    <property type="entry name" value="Polysac_CapD-like"/>
</dbReference>
<dbReference type="CDD" id="cd05237">
    <property type="entry name" value="UDP_invert_4-6DH_SDR_e"/>
    <property type="match status" value="1"/>
</dbReference>
<dbReference type="RefSeq" id="WP_211529735.1">
    <property type="nucleotide sequence ID" value="NZ_JWHL01000001.1"/>
</dbReference>
<dbReference type="PANTHER" id="PTHR43318">
    <property type="entry name" value="UDP-N-ACETYLGLUCOSAMINE 4,6-DEHYDRATASE"/>
    <property type="match status" value="1"/>
</dbReference>
<dbReference type="InterPro" id="IPR051203">
    <property type="entry name" value="Polysaccharide_Synthase-Rel"/>
</dbReference>
<proteinExistence type="inferred from homology"/>
<dbReference type="SUPFAM" id="SSF51735">
    <property type="entry name" value="NAD(P)-binding Rossmann-fold domains"/>
    <property type="match status" value="1"/>
</dbReference>
<organism evidence="3 4">
    <name type="scientific">Methanocalculus chunghsingensis</name>
    <dbReference type="NCBI Taxonomy" id="156457"/>
    <lineage>
        <taxon>Archaea</taxon>
        <taxon>Methanobacteriati</taxon>
        <taxon>Methanobacteriota</taxon>
        <taxon>Stenosarchaea group</taxon>
        <taxon>Methanomicrobia</taxon>
        <taxon>Methanomicrobiales</taxon>
        <taxon>Methanocalculaceae</taxon>
        <taxon>Methanocalculus</taxon>
    </lineage>
</organism>
<dbReference type="PANTHER" id="PTHR43318:SF2">
    <property type="entry name" value="UDP-N-ACETYLGLUCOSAMINE 4,6-DEHYDRATASE (INVERTING)"/>
    <property type="match status" value="1"/>
</dbReference>
<dbReference type="OrthoDB" id="4907at2157"/>
<dbReference type="Pfam" id="PF02719">
    <property type="entry name" value="Polysacc_synt_2"/>
    <property type="match status" value="1"/>
</dbReference>
<evidence type="ECO:0000256" key="1">
    <source>
        <dbReference type="ARBA" id="ARBA00007430"/>
    </source>
</evidence>
<name>A0A8J7W5N0_9EURY</name>
<dbReference type="AlphaFoldDB" id="A0A8J7W5N0"/>
<evidence type="ECO:0000259" key="2">
    <source>
        <dbReference type="Pfam" id="PF02719"/>
    </source>
</evidence>
<sequence length="340" mass="37826">MDVADFYKGKTVLVTGGVGSIGSYLVWELLKYEPKSVRVLDNNETGLFDLEQALQSDRIRLLVGDIRDKERLTVAMEGVDIVFHAAALKHVPLCEFNPYDTVKTNVIGTQNVLDAAYDQGVKKVITISTDKAVNPSNVMGATKLLAERLTISANMYRGHKRSAFSCVRFGNVLNSRGSVIPLFTQQIQKGGPITVTHPEMRRFFMDIPSATGLILKAGMLSTGNEIFILKMPAARIMDLAEVMRDLLAPQYGFKPEEIAIEIIGMRVGEKIDEELLITDETSCVYENDDMIVVVPKLQPFSTDYVPHEHVPDGFHLVTMDSYSSKDAQLLTREEIINLLN</sequence>
<dbReference type="Gene3D" id="3.40.50.720">
    <property type="entry name" value="NAD(P)-binding Rossmann-like Domain"/>
    <property type="match status" value="1"/>
</dbReference>
<protein>
    <submittedName>
        <fullName evidence="3">Membrane protein</fullName>
    </submittedName>
</protein>
<reference evidence="3" key="1">
    <citation type="submission" date="2014-12" db="EMBL/GenBank/DDBJ databases">
        <authorList>
            <person name="Huang H.-H."/>
            <person name="Chen S.-C."/>
            <person name="Lai M.-C."/>
        </authorList>
    </citation>
    <scope>NUCLEOTIDE SEQUENCE</scope>
    <source>
        <strain evidence="3">K1F9705b</strain>
    </source>
</reference>
<dbReference type="InterPro" id="IPR036291">
    <property type="entry name" value="NAD(P)-bd_dom_sf"/>
</dbReference>
<accession>A0A8J7W5N0</accession>
<keyword evidence="4" id="KW-1185">Reference proteome</keyword>
<dbReference type="Proteomes" id="UP000730161">
    <property type="component" value="Unassembled WGS sequence"/>
</dbReference>
<dbReference type="EMBL" id="JWHL01000001">
    <property type="protein sequence ID" value="MBR1368136.1"/>
    <property type="molecule type" value="Genomic_DNA"/>
</dbReference>
<feature type="domain" description="Polysaccharide biosynthesis protein CapD-like" evidence="2">
    <location>
        <begin position="12"/>
        <end position="293"/>
    </location>
</feature>
<gene>
    <name evidence="3" type="ORF">RJ53_00965</name>
</gene>
<evidence type="ECO:0000313" key="4">
    <source>
        <dbReference type="Proteomes" id="UP000730161"/>
    </source>
</evidence>